<evidence type="ECO:0000256" key="1">
    <source>
        <dbReference type="ARBA" id="ARBA00010923"/>
    </source>
</evidence>
<evidence type="ECO:0000256" key="2">
    <source>
        <dbReference type="ARBA" id="ARBA00022747"/>
    </source>
</evidence>
<reference evidence="5 6" key="1">
    <citation type="submission" date="2019-03" db="EMBL/GenBank/DDBJ databases">
        <title>Deep-cultivation of Planctomycetes and their phenomic and genomic characterization uncovers novel biology.</title>
        <authorList>
            <person name="Wiegand S."/>
            <person name="Jogler M."/>
            <person name="Boedeker C."/>
            <person name="Pinto D."/>
            <person name="Vollmers J."/>
            <person name="Rivas-Marin E."/>
            <person name="Kohn T."/>
            <person name="Peeters S.H."/>
            <person name="Heuer A."/>
            <person name="Rast P."/>
            <person name="Oberbeckmann S."/>
            <person name="Bunk B."/>
            <person name="Jeske O."/>
            <person name="Meyerdierks A."/>
            <person name="Storesund J.E."/>
            <person name="Kallscheuer N."/>
            <person name="Luecker S."/>
            <person name="Lage O.M."/>
            <person name="Pohl T."/>
            <person name="Merkel B.J."/>
            <person name="Hornburger P."/>
            <person name="Mueller R.-W."/>
            <person name="Bruemmer F."/>
            <person name="Labrenz M."/>
            <person name="Spormann A.M."/>
            <person name="Op den Camp H."/>
            <person name="Overmann J."/>
            <person name="Amann R."/>
            <person name="Jetten M.S.M."/>
            <person name="Mascher T."/>
            <person name="Medema M.H."/>
            <person name="Devos D.P."/>
            <person name="Kaster A.-K."/>
            <person name="Ovreas L."/>
            <person name="Rohde M."/>
            <person name="Galperin M.Y."/>
            <person name="Jogler C."/>
        </authorList>
    </citation>
    <scope>NUCLEOTIDE SEQUENCE [LARGE SCALE GENOMIC DNA]</scope>
    <source>
        <strain evidence="5 6">Enr13</strain>
    </source>
</reference>
<dbReference type="InterPro" id="IPR000055">
    <property type="entry name" value="Restrct_endonuc_typeI_TRD"/>
</dbReference>
<dbReference type="InterPro" id="IPR044946">
    <property type="entry name" value="Restrct_endonuc_typeI_TRD_sf"/>
</dbReference>
<dbReference type="SUPFAM" id="SSF116734">
    <property type="entry name" value="DNA methylase specificity domain"/>
    <property type="match status" value="1"/>
</dbReference>
<dbReference type="GO" id="GO:0009307">
    <property type="term" value="P:DNA restriction-modification system"/>
    <property type="evidence" value="ECO:0007669"/>
    <property type="project" value="UniProtKB-KW"/>
</dbReference>
<keyword evidence="6" id="KW-1185">Reference proteome</keyword>
<evidence type="ECO:0000256" key="3">
    <source>
        <dbReference type="ARBA" id="ARBA00023125"/>
    </source>
</evidence>
<dbReference type="OrthoDB" id="9795776at2"/>
<protein>
    <submittedName>
        <fullName evidence="5">EcoKI restriction-modification system protein HsdS</fullName>
    </submittedName>
</protein>
<organism evidence="5 6">
    <name type="scientific">Stieleria neptunia</name>
    <dbReference type="NCBI Taxonomy" id="2527979"/>
    <lineage>
        <taxon>Bacteria</taxon>
        <taxon>Pseudomonadati</taxon>
        <taxon>Planctomycetota</taxon>
        <taxon>Planctomycetia</taxon>
        <taxon>Pirellulales</taxon>
        <taxon>Pirellulaceae</taxon>
        <taxon>Stieleria</taxon>
    </lineage>
</organism>
<dbReference type="EMBL" id="CP037423">
    <property type="protein sequence ID" value="QDV42507.1"/>
    <property type="molecule type" value="Genomic_DNA"/>
</dbReference>
<dbReference type="InterPro" id="IPR052021">
    <property type="entry name" value="Type-I_RS_S_subunit"/>
</dbReference>
<dbReference type="GO" id="GO:0003677">
    <property type="term" value="F:DNA binding"/>
    <property type="evidence" value="ECO:0007669"/>
    <property type="project" value="UniProtKB-KW"/>
</dbReference>
<gene>
    <name evidence="5" type="ORF">Enr13x_23550</name>
</gene>
<dbReference type="PANTHER" id="PTHR30408">
    <property type="entry name" value="TYPE-1 RESTRICTION ENZYME ECOKI SPECIFICITY PROTEIN"/>
    <property type="match status" value="1"/>
</dbReference>
<dbReference type="Gene3D" id="3.90.220.20">
    <property type="entry name" value="DNA methylase specificity domains"/>
    <property type="match status" value="1"/>
</dbReference>
<keyword evidence="2" id="KW-0680">Restriction system</keyword>
<dbReference type="PANTHER" id="PTHR30408:SF12">
    <property type="entry name" value="TYPE I RESTRICTION ENZYME MJAVIII SPECIFICITY SUBUNIT"/>
    <property type="match status" value="1"/>
</dbReference>
<comment type="similarity">
    <text evidence="1">Belongs to the type-I restriction system S methylase family.</text>
</comment>
<name>A0A518HP06_9BACT</name>
<proteinExistence type="inferred from homology"/>
<dbReference type="Pfam" id="PF01420">
    <property type="entry name" value="Methylase_S"/>
    <property type="match status" value="1"/>
</dbReference>
<dbReference type="Proteomes" id="UP000319004">
    <property type="component" value="Chromosome"/>
</dbReference>
<dbReference type="REBASE" id="356181">
    <property type="entry name" value="S1.PbaEnr13ORF23540P"/>
</dbReference>
<keyword evidence="3" id="KW-0238">DNA-binding</keyword>
<evidence type="ECO:0000259" key="4">
    <source>
        <dbReference type="Pfam" id="PF01420"/>
    </source>
</evidence>
<dbReference type="KEGG" id="snep:Enr13x_23550"/>
<accession>A0A518HP06</accession>
<evidence type="ECO:0000313" key="5">
    <source>
        <dbReference type="EMBL" id="QDV42507.1"/>
    </source>
</evidence>
<evidence type="ECO:0000313" key="6">
    <source>
        <dbReference type="Proteomes" id="UP000319004"/>
    </source>
</evidence>
<dbReference type="RefSeq" id="WP_145386123.1">
    <property type="nucleotide sequence ID" value="NZ_CP037423.1"/>
</dbReference>
<dbReference type="AlphaFoldDB" id="A0A518HP06"/>
<feature type="domain" description="Type I restriction modification DNA specificity" evidence="4">
    <location>
        <begin position="19"/>
        <end position="177"/>
    </location>
</feature>
<sequence length="215" mass="23701">MRNPNIVPLTIHPIPKPGPTGWTWHKLNKIAKLESGHTPSRSRPDWWGGDIPWLALPDIRKLDGQYADDTLEHTNDEGLANSSARLLPKGTVCLSRTASVGYVTILNRPMATSQDFVNWICGPELHPEFLMYTLLASRDYIRSLSSGAIHKTVYVPTVKDFQVCAPSINEQTRVAKLIRVQMNGVESAKVAVGKQLAAINALPASILRQAFSGQL</sequence>